<gene>
    <name evidence="6" type="ORF">BDV29DRAFT_201453</name>
</gene>
<dbReference type="EMBL" id="ML732214">
    <property type="protein sequence ID" value="KAB8074172.1"/>
    <property type="molecule type" value="Genomic_DNA"/>
</dbReference>
<dbReference type="InterPro" id="IPR001138">
    <property type="entry name" value="Zn2Cys6_DnaBD"/>
</dbReference>
<feature type="domain" description="Zn(2)-C6 fungal-type" evidence="5">
    <location>
        <begin position="11"/>
        <end position="40"/>
    </location>
</feature>
<reference evidence="6 7" key="1">
    <citation type="submission" date="2019-04" db="EMBL/GenBank/DDBJ databases">
        <title>Friends and foes A comparative genomics study of 23 Aspergillus species from section Flavi.</title>
        <authorList>
            <consortium name="DOE Joint Genome Institute"/>
            <person name="Kjaerbolling I."/>
            <person name="Vesth T."/>
            <person name="Frisvad J.C."/>
            <person name="Nybo J.L."/>
            <person name="Theobald S."/>
            <person name="Kildgaard S."/>
            <person name="Isbrandt T."/>
            <person name="Kuo A."/>
            <person name="Sato A."/>
            <person name="Lyhne E.K."/>
            <person name="Kogle M.E."/>
            <person name="Wiebenga A."/>
            <person name="Kun R.S."/>
            <person name="Lubbers R.J."/>
            <person name="Makela M.R."/>
            <person name="Barry K."/>
            <person name="Chovatia M."/>
            <person name="Clum A."/>
            <person name="Daum C."/>
            <person name="Haridas S."/>
            <person name="He G."/>
            <person name="LaButti K."/>
            <person name="Lipzen A."/>
            <person name="Mondo S."/>
            <person name="Riley R."/>
            <person name="Salamov A."/>
            <person name="Simmons B.A."/>
            <person name="Magnuson J.K."/>
            <person name="Henrissat B."/>
            <person name="Mortensen U.H."/>
            <person name="Larsen T.O."/>
            <person name="Devries R.P."/>
            <person name="Grigoriev I.V."/>
            <person name="Machida M."/>
            <person name="Baker S.E."/>
            <person name="Andersen M.R."/>
        </authorList>
    </citation>
    <scope>NUCLEOTIDE SEQUENCE [LARGE SCALE GENOMIC DNA]</scope>
    <source>
        <strain evidence="6 7">CBS 151.66</strain>
    </source>
</reference>
<dbReference type="AlphaFoldDB" id="A0A5N5X468"/>
<dbReference type="Pfam" id="PF00172">
    <property type="entry name" value="Zn_clus"/>
    <property type="match status" value="1"/>
</dbReference>
<evidence type="ECO:0000313" key="7">
    <source>
        <dbReference type="Proteomes" id="UP000326565"/>
    </source>
</evidence>
<accession>A0A5N5X468</accession>
<keyword evidence="1" id="KW-0805">Transcription regulation</keyword>
<evidence type="ECO:0000259" key="5">
    <source>
        <dbReference type="PROSITE" id="PS50048"/>
    </source>
</evidence>
<protein>
    <recommendedName>
        <fullName evidence="5">Zn(2)-C6 fungal-type domain-containing protein</fullName>
    </recommendedName>
</protein>
<dbReference type="PROSITE" id="PS50048">
    <property type="entry name" value="ZN2_CY6_FUNGAL_2"/>
    <property type="match status" value="1"/>
</dbReference>
<dbReference type="PROSITE" id="PS00463">
    <property type="entry name" value="ZN2_CY6_FUNGAL_1"/>
    <property type="match status" value="1"/>
</dbReference>
<name>A0A5N5X468_9EURO</name>
<dbReference type="OrthoDB" id="2123952at2759"/>
<evidence type="ECO:0000313" key="6">
    <source>
        <dbReference type="EMBL" id="KAB8074172.1"/>
    </source>
</evidence>
<proteinExistence type="predicted"/>
<evidence type="ECO:0000256" key="1">
    <source>
        <dbReference type="ARBA" id="ARBA00023015"/>
    </source>
</evidence>
<dbReference type="GO" id="GO:0008270">
    <property type="term" value="F:zinc ion binding"/>
    <property type="evidence" value="ECO:0007669"/>
    <property type="project" value="InterPro"/>
</dbReference>
<dbReference type="SMART" id="SM00066">
    <property type="entry name" value="GAL4"/>
    <property type="match status" value="1"/>
</dbReference>
<evidence type="ECO:0000256" key="2">
    <source>
        <dbReference type="ARBA" id="ARBA00023125"/>
    </source>
</evidence>
<dbReference type="PANTHER" id="PTHR47431">
    <property type="entry name" value="ZN(II)2CYS6 TRANSCRIPTION FACTOR (EUROFUNG)-RELATED"/>
    <property type="match status" value="1"/>
</dbReference>
<dbReference type="InterPro" id="IPR036864">
    <property type="entry name" value="Zn2-C6_fun-type_DNA-bd_sf"/>
</dbReference>
<keyword evidence="3" id="KW-0804">Transcription</keyword>
<dbReference type="PANTHER" id="PTHR47431:SF1">
    <property type="entry name" value="ZN(II)2CYS6 TRANSCRIPTION FACTOR (EUROFUNG)"/>
    <property type="match status" value="1"/>
</dbReference>
<dbReference type="CDD" id="cd00067">
    <property type="entry name" value="GAL4"/>
    <property type="match status" value="1"/>
</dbReference>
<dbReference type="GO" id="GO:0000981">
    <property type="term" value="F:DNA-binding transcription factor activity, RNA polymerase II-specific"/>
    <property type="evidence" value="ECO:0007669"/>
    <property type="project" value="InterPro"/>
</dbReference>
<dbReference type="GO" id="GO:0003677">
    <property type="term" value="F:DNA binding"/>
    <property type="evidence" value="ECO:0007669"/>
    <property type="project" value="UniProtKB-KW"/>
</dbReference>
<evidence type="ECO:0000256" key="3">
    <source>
        <dbReference type="ARBA" id="ARBA00023163"/>
    </source>
</evidence>
<dbReference type="SUPFAM" id="SSF57701">
    <property type="entry name" value="Zn2/Cys6 DNA-binding domain"/>
    <property type="match status" value="1"/>
</dbReference>
<keyword evidence="7" id="KW-1185">Reference proteome</keyword>
<sequence length="530" mass="57964">MLPIKTPVKLACLPCRTIKTRCDGRSPCANCYNNHRECQYRPSGRGGARRGIRAENAKKRANSARNAPPISLPSGSPETQACLVGLVYPLSSIQDVRELSSGNASLSEDYDHHPGGGTLTLRAYGCEGDLINAYDIFIHTYFPLLPAPAVPQYEDRSVEVPLQTAQADQALLPYWPTSPFALALSAVLVLIPPSGGSHSMSEAAVAARRSYAELYALAALDSIENWFDYREPPTPAVHLTSTTGAPSQWSKLHPNVPLKLEPILALVMLGMRARANQALTTAMDMSLHTASQDEPGGSDAQRRAWWMTVGSSCFSFTVLRSPTARVRSSLLTTFVSPYHTRNSAAVLNARIRLHRFRAFLDHPVFLGEHCGITSINHLVYWNSTHRLSPSRAARFNSTFAFTENESAAICLKSSLTVSRIFRNLRPPNRHYTDAASDNGATPMPSASRSPALILLLRKIRISLCSGDLVACYHLLSHPDPGSEVQDTERLVEELRHALESLIASMKADIVFEGVAGMAREIEAVYSTAFS</sequence>
<dbReference type="Gene3D" id="4.10.240.10">
    <property type="entry name" value="Zn(2)-C6 fungal-type DNA-binding domain"/>
    <property type="match status" value="1"/>
</dbReference>
<dbReference type="GO" id="GO:0009893">
    <property type="term" value="P:positive regulation of metabolic process"/>
    <property type="evidence" value="ECO:0007669"/>
    <property type="project" value="UniProtKB-ARBA"/>
</dbReference>
<keyword evidence="2" id="KW-0238">DNA-binding</keyword>
<keyword evidence="4" id="KW-0539">Nucleus</keyword>
<dbReference type="Proteomes" id="UP000326565">
    <property type="component" value="Unassembled WGS sequence"/>
</dbReference>
<organism evidence="6 7">
    <name type="scientific">Aspergillus leporis</name>
    <dbReference type="NCBI Taxonomy" id="41062"/>
    <lineage>
        <taxon>Eukaryota</taxon>
        <taxon>Fungi</taxon>
        <taxon>Dikarya</taxon>
        <taxon>Ascomycota</taxon>
        <taxon>Pezizomycotina</taxon>
        <taxon>Eurotiomycetes</taxon>
        <taxon>Eurotiomycetidae</taxon>
        <taxon>Eurotiales</taxon>
        <taxon>Aspergillaceae</taxon>
        <taxon>Aspergillus</taxon>
        <taxon>Aspergillus subgen. Circumdati</taxon>
    </lineage>
</organism>
<evidence type="ECO:0000256" key="4">
    <source>
        <dbReference type="ARBA" id="ARBA00023242"/>
    </source>
</evidence>